<proteinExistence type="predicted"/>
<protein>
    <submittedName>
        <fullName evidence="1">DUF3693 domain-containing protein</fullName>
    </submittedName>
</protein>
<dbReference type="AlphaFoldDB" id="A0AAI9BZ24"/>
<dbReference type="Pfam" id="PF12472">
    <property type="entry name" value="DUF3693"/>
    <property type="match status" value="1"/>
</dbReference>
<sequence length="123" mass="13591">MSASYDLFCRWKHVQKIQSDNAGALALGVSRATVSLWKQGKNAEIHYIERMAVDIGDSPEMWSAVVMAERSNSEDEKAAWRRIAQKLATVAMALCLFVGTALPRDVQAMPQAGNASHDIHYAK</sequence>
<dbReference type="Proteomes" id="UP001218208">
    <property type="component" value="Unassembled WGS sequence"/>
</dbReference>
<evidence type="ECO:0000313" key="2">
    <source>
        <dbReference type="Proteomes" id="UP001218208"/>
    </source>
</evidence>
<organism evidence="1 2">
    <name type="scientific">Stenotrophomonas maltophilia</name>
    <name type="common">Pseudomonas maltophilia</name>
    <name type="synonym">Xanthomonas maltophilia</name>
    <dbReference type="NCBI Taxonomy" id="40324"/>
    <lineage>
        <taxon>Bacteria</taxon>
        <taxon>Pseudomonadati</taxon>
        <taxon>Pseudomonadota</taxon>
        <taxon>Gammaproteobacteria</taxon>
        <taxon>Lysobacterales</taxon>
        <taxon>Lysobacteraceae</taxon>
        <taxon>Stenotrophomonas</taxon>
        <taxon>Stenotrophomonas maltophilia group</taxon>
    </lineage>
</organism>
<evidence type="ECO:0000313" key="1">
    <source>
        <dbReference type="EMBL" id="EKT4090980.1"/>
    </source>
</evidence>
<dbReference type="EMBL" id="ABLOJW010000002">
    <property type="protein sequence ID" value="EKT4090980.1"/>
    <property type="molecule type" value="Genomic_DNA"/>
</dbReference>
<accession>A0AAI9BZ24</accession>
<name>A0AAI9BZ24_STEMA</name>
<dbReference type="InterPro" id="IPR021096">
    <property type="entry name" value="Vibrio_phage_VSK_Orf152"/>
</dbReference>
<comment type="caution">
    <text evidence="1">The sequence shown here is derived from an EMBL/GenBank/DDBJ whole genome shotgun (WGS) entry which is preliminary data.</text>
</comment>
<gene>
    <name evidence="1" type="ORF">QEG23_000452</name>
</gene>
<reference evidence="1" key="1">
    <citation type="submission" date="2022-07" db="EMBL/GenBank/DDBJ databases">
        <authorList>
            <consortium name="DAFM: The Division of Animal and Food Microbiology"/>
        </authorList>
    </citation>
    <scope>NUCLEOTIDE SEQUENCE</scope>
    <source>
        <strain evidence="1">19MO01SH01-2</strain>
    </source>
</reference>